<dbReference type="AlphaFoldDB" id="A0A6A4R333"/>
<comment type="caution">
    <text evidence="1">The sequence shown here is derived from an EMBL/GenBank/DDBJ whole genome shotgun (WGS) entry which is preliminary data.</text>
</comment>
<gene>
    <name evidence="1" type="ORF">Lalb_Chr02g0160411</name>
</gene>
<accession>A0A6A4R333</accession>
<reference evidence="2" key="1">
    <citation type="journal article" date="2020" name="Nat. Commun.">
        <title>Genome sequence of the cluster root forming white lupin.</title>
        <authorList>
            <person name="Hufnagel B."/>
            <person name="Marques A."/>
            <person name="Soriano A."/>
            <person name="Marques L."/>
            <person name="Divol F."/>
            <person name="Doumas P."/>
            <person name="Sallet E."/>
            <person name="Mancinotti D."/>
            <person name="Carrere S."/>
            <person name="Marande W."/>
            <person name="Arribat S."/>
            <person name="Keller J."/>
            <person name="Huneau C."/>
            <person name="Blein T."/>
            <person name="Aime D."/>
            <person name="Laguerre M."/>
            <person name="Taylor J."/>
            <person name="Schubert V."/>
            <person name="Nelson M."/>
            <person name="Geu-Flores F."/>
            <person name="Crespi M."/>
            <person name="Gallardo-Guerrero K."/>
            <person name="Delaux P.-M."/>
            <person name="Salse J."/>
            <person name="Berges H."/>
            <person name="Guyot R."/>
            <person name="Gouzy J."/>
            <person name="Peret B."/>
        </authorList>
    </citation>
    <scope>NUCLEOTIDE SEQUENCE [LARGE SCALE GENOMIC DNA]</scope>
    <source>
        <strain evidence="2">cv. Amiga</strain>
    </source>
</reference>
<name>A0A6A4R333_LUPAL</name>
<dbReference type="Proteomes" id="UP000447434">
    <property type="component" value="Chromosome 2"/>
</dbReference>
<evidence type="ECO:0000313" key="2">
    <source>
        <dbReference type="Proteomes" id="UP000447434"/>
    </source>
</evidence>
<keyword evidence="2" id="KW-1185">Reference proteome</keyword>
<sequence length="72" mass="8397">MYHVFHIKTKLMNLLSLWWARKIKLGQMKTMCKEKVKVSLELKTFTSSTLLSLENINVGLRMPLGRMRSSSI</sequence>
<organism evidence="1 2">
    <name type="scientific">Lupinus albus</name>
    <name type="common">White lupine</name>
    <name type="synonym">Lupinus termis</name>
    <dbReference type="NCBI Taxonomy" id="3870"/>
    <lineage>
        <taxon>Eukaryota</taxon>
        <taxon>Viridiplantae</taxon>
        <taxon>Streptophyta</taxon>
        <taxon>Embryophyta</taxon>
        <taxon>Tracheophyta</taxon>
        <taxon>Spermatophyta</taxon>
        <taxon>Magnoliopsida</taxon>
        <taxon>eudicotyledons</taxon>
        <taxon>Gunneridae</taxon>
        <taxon>Pentapetalae</taxon>
        <taxon>rosids</taxon>
        <taxon>fabids</taxon>
        <taxon>Fabales</taxon>
        <taxon>Fabaceae</taxon>
        <taxon>Papilionoideae</taxon>
        <taxon>50 kb inversion clade</taxon>
        <taxon>genistoids sensu lato</taxon>
        <taxon>core genistoids</taxon>
        <taxon>Genisteae</taxon>
        <taxon>Lupinus</taxon>
    </lineage>
</organism>
<proteinExistence type="predicted"/>
<protein>
    <submittedName>
        <fullName evidence="1">Uncharacterized protein</fullName>
    </submittedName>
</protein>
<evidence type="ECO:0000313" key="1">
    <source>
        <dbReference type="EMBL" id="KAE9620123.1"/>
    </source>
</evidence>
<dbReference type="EMBL" id="WOCE01000002">
    <property type="protein sequence ID" value="KAE9620123.1"/>
    <property type="molecule type" value="Genomic_DNA"/>
</dbReference>